<dbReference type="EMBL" id="JAHLPM010000001">
    <property type="protein sequence ID" value="MBU5436601.1"/>
    <property type="molecule type" value="Genomic_DNA"/>
</dbReference>
<feature type="transmembrane region" description="Helical" evidence="6">
    <location>
        <begin position="80"/>
        <end position="101"/>
    </location>
</feature>
<evidence type="ECO:0000256" key="2">
    <source>
        <dbReference type="ARBA" id="ARBA00022475"/>
    </source>
</evidence>
<dbReference type="PANTHER" id="PTHR12677:SF59">
    <property type="entry name" value="GOLGI APPARATUS MEMBRANE PROTEIN TVP38-RELATED"/>
    <property type="match status" value="1"/>
</dbReference>
<dbReference type="Pfam" id="PF09335">
    <property type="entry name" value="VTT_dom"/>
    <property type="match status" value="1"/>
</dbReference>
<dbReference type="InterPro" id="IPR015414">
    <property type="entry name" value="TMEM64"/>
</dbReference>
<feature type="transmembrane region" description="Helical" evidence="6">
    <location>
        <begin position="165"/>
        <end position="185"/>
    </location>
</feature>
<feature type="transmembrane region" description="Helical" evidence="6">
    <location>
        <begin position="197"/>
        <end position="215"/>
    </location>
</feature>
<keyword evidence="2 6" id="KW-1003">Cell membrane</keyword>
<keyword evidence="9" id="KW-1185">Reference proteome</keyword>
<comment type="caution">
    <text evidence="8">The sequence shown here is derived from an EMBL/GenBank/DDBJ whole genome shotgun (WGS) entry which is preliminary data.</text>
</comment>
<keyword evidence="3 6" id="KW-0812">Transmembrane</keyword>
<accession>A0ABS6E182</accession>
<proteinExistence type="inferred from homology"/>
<evidence type="ECO:0000256" key="1">
    <source>
        <dbReference type="ARBA" id="ARBA00004651"/>
    </source>
</evidence>
<keyword evidence="5 6" id="KW-0472">Membrane</keyword>
<evidence type="ECO:0000313" key="9">
    <source>
        <dbReference type="Proteomes" id="UP000749471"/>
    </source>
</evidence>
<reference evidence="8 9" key="1">
    <citation type="submission" date="2021-06" db="EMBL/GenBank/DDBJ databases">
        <authorList>
            <person name="Sun Q."/>
            <person name="Li D."/>
        </authorList>
    </citation>
    <scope>NUCLEOTIDE SEQUENCE [LARGE SCALE GENOMIC DNA]</scope>
    <source>
        <strain evidence="8 9">MSJ-40</strain>
    </source>
</reference>
<gene>
    <name evidence="8" type="ORF">KQI42_01200</name>
</gene>
<dbReference type="PANTHER" id="PTHR12677">
    <property type="entry name" value="GOLGI APPARATUS MEMBRANE PROTEIN TVP38-RELATED"/>
    <property type="match status" value="1"/>
</dbReference>
<evidence type="ECO:0000256" key="5">
    <source>
        <dbReference type="ARBA" id="ARBA00023136"/>
    </source>
</evidence>
<dbReference type="Proteomes" id="UP000749471">
    <property type="component" value="Unassembled WGS sequence"/>
</dbReference>
<name>A0ABS6E182_9FIRM</name>
<evidence type="ECO:0000256" key="6">
    <source>
        <dbReference type="RuleBase" id="RU366058"/>
    </source>
</evidence>
<sequence>MNKKIFKIGLIAILLGILVYLTTYVNIYDKNSLMNFITSKEVNTSFSAFFTVFATILMVFFVPISWLSAAGAYFFGMKSYGNIMISGLLASTISFFISKIFRKDVMKWINKIYNRKERKMDLNEVSNLIETYGRNYIFFLRNTPFIPLAISNYAAGITSISYKDYIIGTLFGLMPNQLISTYFFVKIANIKKDFKGVIFGTLIKGAYLTGVYFCYRKSKYRIKE</sequence>
<feature type="domain" description="VTT" evidence="7">
    <location>
        <begin position="62"/>
        <end position="184"/>
    </location>
</feature>
<dbReference type="InterPro" id="IPR032816">
    <property type="entry name" value="VTT_dom"/>
</dbReference>
<evidence type="ECO:0000256" key="4">
    <source>
        <dbReference type="ARBA" id="ARBA00022989"/>
    </source>
</evidence>
<feature type="transmembrane region" description="Helical" evidence="6">
    <location>
        <begin position="48"/>
        <end position="74"/>
    </location>
</feature>
<dbReference type="RefSeq" id="WP_216515937.1">
    <property type="nucleotide sequence ID" value="NZ_JAHLPM010000001.1"/>
</dbReference>
<comment type="subcellular location">
    <subcellularLocation>
        <location evidence="1 6">Cell membrane</location>
        <topology evidence="1 6">Multi-pass membrane protein</topology>
    </subcellularLocation>
</comment>
<keyword evidence="4 6" id="KW-1133">Transmembrane helix</keyword>
<evidence type="ECO:0000259" key="7">
    <source>
        <dbReference type="Pfam" id="PF09335"/>
    </source>
</evidence>
<comment type="similarity">
    <text evidence="6">Belongs to the TVP38/TMEM64 family.</text>
</comment>
<evidence type="ECO:0000313" key="8">
    <source>
        <dbReference type="EMBL" id="MBU5436601.1"/>
    </source>
</evidence>
<evidence type="ECO:0000256" key="3">
    <source>
        <dbReference type="ARBA" id="ARBA00022692"/>
    </source>
</evidence>
<protein>
    <recommendedName>
        <fullName evidence="6">TVP38/TMEM64 family membrane protein</fullName>
    </recommendedName>
</protein>
<organism evidence="8 9">
    <name type="scientific">Tissierella simiarum</name>
    <dbReference type="NCBI Taxonomy" id="2841534"/>
    <lineage>
        <taxon>Bacteria</taxon>
        <taxon>Bacillati</taxon>
        <taxon>Bacillota</taxon>
        <taxon>Tissierellia</taxon>
        <taxon>Tissierellales</taxon>
        <taxon>Tissierellaceae</taxon>
        <taxon>Tissierella</taxon>
    </lineage>
</organism>
<feature type="transmembrane region" description="Helical" evidence="6">
    <location>
        <begin position="6"/>
        <end position="27"/>
    </location>
</feature>